<dbReference type="InterPro" id="IPR050790">
    <property type="entry name" value="ExbB/TolQ_transport"/>
</dbReference>
<protein>
    <submittedName>
        <fullName evidence="11">MotA/TolQ/ExbB proton channel family protein</fullName>
    </submittedName>
</protein>
<gene>
    <name evidence="11" type="ORF">EFB08_08240</name>
</gene>
<dbReference type="EMBL" id="RJJD01000004">
    <property type="protein sequence ID" value="RNI28619.1"/>
    <property type="molecule type" value="Genomic_DNA"/>
</dbReference>
<reference evidence="11 12" key="1">
    <citation type="submission" date="2018-11" db="EMBL/GenBank/DDBJ databases">
        <title>Rufibacter latericius sp. nov., isolated from water in Baiyang Lake.</title>
        <authorList>
            <person name="Yang Y."/>
        </authorList>
    </citation>
    <scope>NUCLEOTIDE SEQUENCE [LARGE SCALE GENOMIC DNA]</scope>
    <source>
        <strain evidence="11 12">R-22-1c-1</strain>
    </source>
</reference>
<comment type="subcellular location">
    <subcellularLocation>
        <location evidence="1">Cell membrane</location>
        <topology evidence="1">Multi-pass membrane protein</topology>
    </subcellularLocation>
    <subcellularLocation>
        <location evidence="8">Membrane</location>
        <topology evidence="8">Multi-pass membrane protein</topology>
    </subcellularLocation>
</comment>
<accession>A0A3M9MT09</accession>
<comment type="similarity">
    <text evidence="8">Belongs to the exbB/tolQ family.</text>
</comment>
<feature type="transmembrane region" description="Helical" evidence="9">
    <location>
        <begin position="67"/>
        <end position="89"/>
    </location>
</feature>
<organism evidence="11 12">
    <name type="scientific">Rufibacter latericius</name>
    <dbReference type="NCBI Taxonomy" id="2487040"/>
    <lineage>
        <taxon>Bacteria</taxon>
        <taxon>Pseudomonadati</taxon>
        <taxon>Bacteroidota</taxon>
        <taxon>Cytophagia</taxon>
        <taxon>Cytophagales</taxon>
        <taxon>Hymenobacteraceae</taxon>
        <taxon>Rufibacter</taxon>
    </lineage>
</organism>
<dbReference type="GO" id="GO:0017038">
    <property type="term" value="P:protein import"/>
    <property type="evidence" value="ECO:0007669"/>
    <property type="project" value="TreeGrafter"/>
</dbReference>
<sequence length="283" mass="29936">MEKKSAPATAKPAQQEGKAGSMFASIVIPVAIIAAVCIYLFILGNGANFEGGDNANHPLPGNMLGQVYKGGFIVPILIAINILVITFSIERFLTINKAKGGKGLESFVRSVRQKMNANDINGAIAICDQQKGSVGNVVKAGLLKYQEMHNEHGMTKDQRILAIQKEIEEATALELPILEKNLVIISTIASISTLVGLIGTVLGMIKAFAALATASGAPDATQLANGISEALINTALGITGSAIAIVAYNFFTSKIDELTYSIDEASYSIIQTYAAQHTENNRI</sequence>
<dbReference type="Proteomes" id="UP000272117">
    <property type="component" value="Unassembled WGS sequence"/>
</dbReference>
<keyword evidence="7 9" id="KW-0472">Membrane</keyword>
<evidence type="ECO:0000256" key="9">
    <source>
        <dbReference type="SAM" id="Phobius"/>
    </source>
</evidence>
<evidence type="ECO:0000256" key="7">
    <source>
        <dbReference type="ARBA" id="ARBA00023136"/>
    </source>
</evidence>
<evidence type="ECO:0000259" key="10">
    <source>
        <dbReference type="Pfam" id="PF01618"/>
    </source>
</evidence>
<dbReference type="OrthoDB" id="4045at2"/>
<feature type="transmembrane region" description="Helical" evidence="9">
    <location>
        <begin position="230"/>
        <end position="251"/>
    </location>
</feature>
<comment type="caution">
    <text evidence="11">The sequence shown here is derived from an EMBL/GenBank/DDBJ whole genome shotgun (WGS) entry which is preliminary data.</text>
</comment>
<dbReference type="RefSeq" id="WP_123126476.1">
    <property type="nucleotide sequence ID" value="NZ_RJJD01000004.1"/>
</dbReference>
<evidence type="ECO:0000256" key="8">
    <source>
        <dbReference type="RuleBase" id="RU004057"/>
    </source>
</evidence>
<dbReference type="AlphaFoldDB" id="A0A3M9MT09"/>
<keyword evidence="5 8" id="KW-0653">Protein transport</keyword>
<evidence type="ECO:0000256" key="6">
    <source>
        <dbReference type="ARBA" id="ARBA00022989"/>
    </source>
</evidence>
<keyword evidence="6 9" id="KW-1133">Transmembrane helix</keyword>
<feature type="transmembrane region" description="Helical" evidence="9">
    <location>
        <begin position="21"/>
        <end position="47"/>
    </location>
</feature>
<keyword evidence="12" id="KW-1185">Reference proteome</keyword>
<evidence type="ECO:0000256" key="2">
    <source>
        <dbReference type="ARBA" id="ARBA00022448"/>
    </source>
</evidence>
<keyword evidence="3" id="KW-1003">Cell membrane</keyword>
<feature type="transmembrane region" description="Helical" evidence="9">
    <location>
        <begin position="182"/>
        <end position="210"/>
    </location>
</feature>
<keyword evidence="4 9" id="KW-0812">Transmembrane</keyword>
<name>A0A3M9MT09_9BACT</name>
<dbReference type="GO" id="GO:0005886">
    <property type="term" value="C:plasma membrane"/>
    <property type="evidence" value="ECO:0007669"/>
    <property type="project" value="UniProtKB-SubCell"/>
</dbReference>
<evidence type="ECO:0000256" key="5">
    <source>
        <dbReference type="ARBA" id="ARBA00022927"/>
    </source>
</evidence>
<feature type="domain" description="MotA/TolQ/ExbB proton channel" evidence="10">
    <location>
        <begin position="148"/>
        <end position="263"/>
    </location>
</feature>
<proteinExistence type="inferred from homology"/>
<dbReference type="Pfam" id="PF01618">
    <property type="entry name" value="MotA_ExbB"/>
    <property type="match status" value="1"/>
</dbReference>
<keyword evidence="2 8" id="KW-0813">Transport</keyword>
<evidence type="ECO:0000256" key="3">
    <source>
        <dbReference type="ARBA" id="ARBA00022475"/>
    </source>
</evidence>
<evidence type="ECO:0000256" key="1">
    <source>
        <dbReference type="ARBA" id="ARBA00004651"/>
    </source>
</evidence>
<evidence type="ECO:0000313" key="11">
    <source>
        <dbReference type="EMBL" id="RNI28619.1"/>
    </source>
</evidence>
<evidence type="ECO:0000256" key="4">
    <source>
        <dbReference type="ARBA" id="ARBA00022692"/>
    </source>
</evidence>
<dbReference type="PANTHER" id="PTHR30625">
    <property type="entry name" value="PROTEIN TOLQ"/>
    <property type="match status" value="1"/>
</dbReference>
<evidence type="ECO:0000313" key="12">
    <source>
        <dbReference type="Proteomes" id="UP000272117"/>
    </source>
</evidence>
<dbReference type="PANTHER" id="PTHR30625:SF15">
    <property type="entry name" value="BIOPOLYMER TRANSPORT PROTEIN EXBB"/>
    <property type="match status" value="1"/>
</dbReference>
<dbReference type="InterPro" id="IPR002898">
    <property type="entry name" value="MotA_ExbB_proton_chnl"/>
</dbReference>